<comment type="caution">
    <text evidence="2">The sequence shown here is derived from an EMBL/GenBank/DDBJ whole genome shotgun (WGS) entry which is preliminary data.</text>
</comment>
<protein>
    <submittedName>
        <fullName evidence="2">DUF4007 family protein</fullName>
    </submittedName>
</protein>
<gene>
    <name evidence="2" type="ORF">IM532_12150</name>
</gene>
<organism evidence="2 3">
    <name type="scientific">Faecalibacter rhinopitheci</name>
    <dbReference type="NCBI Taxonomy" id="2779678"/>
    <lineage>
        <taxon>Bacteria</taxon>
        <taxon>Pseudomonadati</taxon>
        <taxon>Bacteroidota</taxon>
        <taxon>Flavobacteriia</taxon>
        <taxon>Flavobacteriales</taxon>
        <taxon>Weeksellaceae</taxon>
        <taxon>Faecalibacter</taxon>
    </lineage>
</organism>
<keyword evidence="3" id="KW-1185">Reference proteome</keyword>
<dbReference type="Proteomes" id="UP000608754">
    <property type="component" value="Unassembled WGS sequence"/>
</dbReference>
<name>A0A8J7KB35_9FLAO</name>
<reference evidence="2" key="1">
    <citation type="submission" date="2020-10" db="EMBL/GenBank/DDBJ databases">
        <authorList>
            <person name="Lu T."/>
            <person name="Wang Q."/>
            <person name="Han X."/>
        </authorList>
    </citation>
    <scope>NUCLEOTIDE SEQUENCE</scope>
    <source>
        <strain evidence="2">WQ 117</strain>
    </source>
</reference>
<proteinExistence type="predicted"/>
<evidence type="ECO:0000313" key="3">
    <source>
        <dbReference type="Proteomes" id="UP000608754"/>
    </source>
</evidence>
<dbReference type="Pfam" id="PF13182">
    <property type="entry name" value="DUF4007"/>
    <property type="match status" value="1"/>
</dbReference>
<dbReference type="EMBL" id="JADGIK010000010">
    <property type="protein sequence ID" value="MBF0598180.1"/>
    <property type="molecule type" value="Genomic_DNA"/>
</dbReference>
<accession>A0A8J7KB35</accession>
<evidence type="ECO:0000259" key="1">
    <source>
        <dbReference type="Pfam" id="PF13182"/>
    </source>
</evidence>
<dbReference type="InterPro" id="IPR025248">
    <property type="entry name" value="DUF4007"/>
</dbReference>
<feature type="domain" description="DUF4007" evidence="1">
    <location>
        <begin position="5"/>
        <end position="280"/>
    </location>
</feature>
<dbReference type="AlphaFoldDB" id="A0A8J7KB35"/>
<sequence>MNYRFSGHDTFHCKQQWLLKGFNNPNFSNVSESIISLGVGKNMVSSVKYWLEAFGITNENNLTEFSNLIFSPEEGLDRYLENEGTLWLLQYKLCQKKYASIFQLLFTEYFDDKVNYEFSEDKVIKFILNKLEINGVKSISENTLSNDFKVLTRTYLSSSKDIKNIEEEFNAPLLELNLIEKIESHKYILNKINRSIPLAILGYCILDMTQEQNSTSLKLEEIKRTIGNYFCITNKCLEDLLSQLNEISDVFVYTDHAGTATLDIKQNTIELREELLKKYYDAN</sequence>
<evidence type="ECO:0000313" key="2">
    <source>
        <dbReference type="EMBL" id="MBF0598180.1"/>
    </source>
</evidence>
<dbReference type="RefSeq" id="WP_194183727.1">
    <property type="nucleotide sequence ID" value="NZ_JADGIK010000010.1"/>
</dbReference>